<keyword evidence="2" id="KW-0813">Transport</keyword>
<reference evidence="8" key="1">
    <citation type="journal article" date="2024" name="Gigascience">
        <title>Chromosome-level genome of the poultry shaft louse Menopon gallinae provides insight into the host-switching and adaptive evolution of parasitic lice.</title>
        <authorList>
            <person name="Xu Y."/>
            <person name="Ma L."/>
            <person name="Liu S."/>
            <person name="Liang Y."/>
            <person name="Liu Q."/>
            <person name="He Z."/>
            <person name="Tian L."/>
            <person name="Duan Y."/>
            <person name="Cai W."/>
            <person name="Li H."/>
            <person name="Song F."/>
        </authorList>
    </citation>
    <scope>NUCLEOTIDE SEQUENCE</scope>
    <source>
        <strain evidence="8">Cailab_2023a</strain>
    </source>
</reference>
<dbReference type="Gene3D" id="1.20.1250.20">
    <property type="entry name" value="MFS general substrate transporter like domains"/>
    <property type="match status" value="2"/>
</dbReference>
<organism evidence="8">
    <name type="scientific">Menopon gallinae</name>
    <name type="common">poultry shaft louse</name>
    <dbReference type="NCBI Taxonomy" id="328185"/>
    <lineage>
        <taxon>Eukaryota</taxon>
        <taxon>Metazoa</taxon>
        <taxon>Ecdysozoa</taxon>
        <taxon>Arthropoda</taxon>
        <taxon>Hexapoda</taxon>
        <taxon>Insecta</taxon>
        <taxon>Pterygota</taxon>
        <taxon>Neoptera</taxon>
        <taxon>Paraneoptera</taxon>
        <taxon>Psocodea</taxon>
        <taxon>Troctomorpha</taxon>
        <taxon>Phthiraptera</taxon>
        <taxon>Amblycera</taxon>
        <taxon>Menoponidae</taxon>
        <taxon>Menopon</taxon>
    </lineage>
</organism>
<feature type="transmembrane region" description="Helical" evidence="6">
    <location>
        <begin position="216"/>
        <end position="240"/>
    </location>
</feature>
<protein>
    <recommendedName>
        <fullName evidence="7">Major facilitator superfamily (MFS) profile domain-containing protein</fullName>
    </recommendedName>
</protein>
<dbReference type="InterPro" id="IPR036259">
    <property type="entry name" value="MFS_trans_sf"/>
</dbReference>
<feature type="transmembrane region" description="Helical" evidence="6">
    <location>
        <begin position="350"/>
        <end position="367"/>
    </location>
</feature>
<keyword evidence="3 6" id="KW-0812">Transmembrane</keyword>
<dbReference type="GO" id="GO:0022857">
    <property type="term" value="F:transmembrane transporter activity"/>
    <property type="evidence" value="ECO:0007669"/>
    <property type="project" value="InterPro"/>
</dbReference>
<evidence type="ECO:0000256" key="1">
    <source>
        <dbReference type="ARBA" id="ARBA00004141"/>
    </source>
</evidence>
<feature type="transmembrane region" description="Helical" evidence="6">
    <location>
        <begin position="387"/>
        <end position="407"/>
    </location>
</feature>
<keyword evidence="5 6" id="KW-0472">Membrane</keyword>
<dbReference type="EMBL" id="JARGDH010000001">
    <property type="protein sequence ID" value="KAL0281504.1"/>
    <property type="molecule type" value="Genomic_DNA"/>
</dbReference>
<dbReference type="Pfam" id="PF07690">
    <property type="entry name" value="MFS_1"/>
    <property type="match status" value="1"/>
</dbReference>
<dbReference type="InterPro" id="IPR020846">
    <property type="entry name" value="MFS_dom"/>
</dbReference>
<feature type="transmembrane region" description="Helical" evidence="6">
    <location>
        <begin position="314"/>
        <end position="338"/>
    </location>
</feature>
<feature type="transmembrane region" description="Helical" evidence="6">
    <location>
        <begin position="252"/>
        <end position="272"/>
    </location>
</feature>
<dbReference type="PANTHER" id="PTHR23506">
    <property type="entry name" value="GH10249P"/>
    <property type="match status" value="1"/>
</dbReference>
<keyword evidence="4 6" id="KW-1133">Transmembrane helix</keyword>
<accession>A0AAW2IH88</accession>
<proteinExistence type="predicted"/>
<feature type="transmembrane region" description="Helical" evidence="6">
    <location>
        <begin position="109"/>
        <end position="135"/>
    </location>
</feature>
<evidence type="ECO:0000256" key="5">
    <source>
        <dbReference type="ARBA" id="ARBA00023136"/>
    </source>
</evidence>
<feature type="transmembrane region" description="Helical" evidence="6">
    <location>
        <begin position="81"/>
        <end position="103"/>
    </location>
</feature>
<feature type="domain" description="Major facilitator superfamily (MFS) profile" evidence="7">
    <location>
        <begin position="14"/>
        <end position="411"/>
    </location>
</feature>
<feature type="transmembrane region" description="Helical" evidence="6">
    <location>
        <begin position="284"/>
        <end position="302"/>
    </location>
</feature>
<dbReference type="GO" id="GO:0016020">
    <property type="term" value="C:membrane"/>
    <property type="evidence" value="ECO:0007669"/>
    <property type="project" value="UniProtKB-SubCell"/>
</dbReference>
<dbReference type="PROSITE" id="PS50850">
    <property type="entry name" value="MFS"/>
    <property type="match status" value="1"/>
</dbReference>
<evidence type="ECO:0000259" key="7">
    <source>
        <dbReference type="PROSITE" id="PS50850"/>
    </source>
</evidence>
<feature type="transmembrane region" description="Helical" evidence="6">
    <location>
        <begin position="14"/>
        <end position="34"/>
    </location>
</feature>
<evidence type="ECO:0000256" key="6">
    <source>
        <dbReference type="SAM" id="Phobius"/>
    </source>
</evidence>
<evidence type="ECO:0000256" key="3">
    <source>
        <dbReference type="ARBA" id="ARBA00022692"/>
    </source>
</evidence>
<evidence type="ECO:0000256" key="2">
    <source>
        <dbReference type="ARBA" id="ARBA00022448"/>
    </source>
</evidence>
<feature type="transmembrane region" description="Helical" evidence="6">
    <location>
        <begin position="175"/>
        <end position="196"/>
    </location>
</feature>
<comment type="subcellular location">
    <subcellularLocation>
        <location evidence="1">Membrane</location>
        <topology evidence="1">Multi-pass membrane protein</topology>
    </subcellularLocation>
</comment>
<name>A0AAW2IH88_9NEOP</name>
<gene>
    <name evidence="8" type="ORF">PYX00_002476</name>
</gene>
<feature type="transmembrane region" description="Helical" evidence="6">
    <location>
        <begin position="147"/>
        <end position="169"/>
    </location>
</feature>
<dbReference type="InterPro" id="IPR011701">
    <property type="entry name" value="MFS"/>
</dbReference>
<dbReference type="EMBL" id="JARGDH010000001">
    <property type="protein sequence ID" value="KAL0281505.1"/>
    <property type="molecule type" value="Genomic_DNA"/>
</dbReference>
<evidence type="ECO:0000256" key="4">
    <source>
        <dbReference type="ARBA" id="ARBA00022989"/>
    </source>
</evidence>
<sequence length="466" mass="49627">MTCCGKKKFTRQQLFTLSAIGSVHFALSICVSLQAPFYPKEAERKNASSTEYGFVFGIYELVSFVSSPILGHYIDVIGAKTLLSSGIVIAAISSVAFGMLELINDHLTFIVLSFVVRGIEALGSSAAVTSAFAITASVFPENVATTFATLEIFYGVGYIAGPTIGGALYSHGGFILPFTVMGCILLVDGLFVFFALPPLQKGISQPKAKVTELFKVPIVFMDSMAIMATSICMGFYSATLERHIREYELSEVTVGLIFVISGGVYACTAPIIGRICDKKVNPKIMILIGNCVVITSVLLVGPARFTSLTKSLEIVIAGLVLEGLGMAFILVSSFVDAIRSAVAGGFPDGIATYGLISGLWAASFSLGDFIGPSVGGVLTQKVGFPDGSLFIAGVHIVVFVLMSVFVFRSGNRKRKVGNMELNLSTIQTSMEKDQNLNPVSVISETDQIKKISESYGSVANGKYIQK</sequence>
<feature type="transmembrane region" description="Helical" evidence="6">
    <location>
        <begin position="54"/>
        <end position="74"/>
    </location>
</feature>
<comment type="caution">
    <text evidence="8">The sequence shown here is derived from an EMBL/GenBank/DDBJ whole genome shotgun (WGS) entry which is preliminary data.</text>
</comment>
<evidence type="ECO:0000313" key="8">
    <source>
        <dbReference type="EMBL" id="KAL0281505.1"/>
    </source>
</evidence>
<dbReference type="AlphaFoldDB" id="A0AAW2IH88"/>
<dbReference type="PANTHER" id="PTHR23506:SF26">
    <property type="entry name" value="MFS-TYPE TRANSPORTER SLC18B1"/>
    <property type="match status" value="1"/>
</dbReference>
<dbReference type="InterPro" id="IPR050930">
    <property type="entry name" value="MFS_Vesicular_Transporter"/>
</dbReference>
<dbReference type="SUPFAM" id="SSF103473">
    <property type="entry name" value="MFS general substrate transporter"/>
    <property type="match status" value="1"/>
</dbReference>